<dbReference type="Proteomes" id="UP001303373">
    <property type="component" value="Chromosome 12"/>
</dbReference>
<feature type="compositionally biased region" description="Basic and acidic residues" evidence="1">
    <location>
        <begin position="105"/>
        <end position="115"/>
    </location>
</feature>
<feature type="region of interest" description="Disordered" evidence="1">
    <location>
        <begin position="1"/>
        <end position="186"/>
    </location>
</feature>
<accession>A0AAQ3MAP5</accession>
<evidence type="ECO:0008006" key="4">
    <source>
        <dbReference type="Google" id="ProtNLM"/>
    </source>
</evidence>
<dbReference type="EMBL" id="CP138591">
    <property type="protein sequence ID" value="WPH04345.1"/>
    <property type="molecule type" value="Genomic_DNA"/>
</dbReference>
<sequence length="307" mass="34006">MSNHQDVPSEPPPAYHEVASSSSSRPQAASNTHNRLDIPRANDQDIPYASRRSMEDEHRPLPQGWVRSFDPGSEHQFFVDTTKTPPRSIWVHPYDDEQYLSTLSSEERERIEQESLGRGYPPSKADVIAAHSDEDDDRPARKASGAELPPRPQKEKLSFGRKMKDKITGTTHEQRERERKQRAEEERQLYQRHLAIRQAMTRAAQTGQPQLIGKDRDGKDVYVEPPAYRGDYGGYGNGAYGVNPYGGGMYAPPSARYQRPMGMYRRPYGGGYGGGYGMPLALGVGGGLMGGMLLGDMLGGGFGGGFC</sequence>
<dbReference type="AlphaFoldDB" id="A0AAQ3MAP5"/>
<gene>
    <name evidence="2" type="ORF">R9X50_00723500</name>
</gene>
<organism evidence="2 3">
    <name type="scientific">Acrodontium crateriforme</name>
    <dbReference type="NCBI Taxonomy" id="150365"/>
    <lineage>
        <taxon>Eukaryota</taxon>
        <taxon>Fungi</taxon>
        <taxon>Dikarya</taxon>
        <taxon>Ascomycota</taxon>
        <taxon>Pezizomycotina</taxon>
        <taxon>Dothideomycetes</taxon>
        <taxon>Dothideomycetidae</taxon>
        <taxon>Mycosphaerellales</taxon>
        <taxon>Teratosphaeriaceae</taxon>
        <taxon>Acrodontium</taxon>
    </lineage>
</organism>
<evidence type="ECO:0000256" key="1">
    <source>
        <dbReference type="SAM" id="MobiDB-lite"/>
    </source>
</evidence>
<keyword evidence="3" id="KW-1185">Reference proteome</keyword>
<feature type="compositionally biased region" description="Basic and acidic residues" evidence="1">
    <location>
        <begin position="172"/>
        <end position="186"/>
    </location>
</feature>
<protein>
    <recommendedName>
        <fullName evidence="4">WW domain-containing protein</fullName>
    </recommendedName>
</protein>
<reference evidence="2 3" key="1">
    <citation type="submission" date="2023-11" db="EMBL/GenBank/DDBJ databases">
        <title>An acidophilic fungus is an integral part of prey digestion in a carnivorous sundew plant.</title>
        <authorList>
            <person name="Tsai I.J."/>
        </authorList>
    </citation>
    <scope>NUCLEOTIDE SEQUENCE [LARGE SCALE GENOMIC DNA]</scope>
    <source>
        <strain evidence="2">169a</strain>
    </source>
</reference>
<proteinExistence type="predicted"/>
<evidence type="ECO:0000313" key="2">
    <source>
        <dbReference type="EMBL" id="WPH04345.1"/>
    </source>
</evidence>
<evidence type="ECO:0000313" key="3">
    <source>
        <dbReference type="Proteomes" id="UP001303373"/>
    </source>
</evidence>
<name>A0AAQ3MAP5_9PEZI</name>
<feature type="compositionally biased region" description="Basic and acidic residues" evidence="1">
    <location>
        <begin position="34"/>
        <end position="43"/>
    </location>
</feature>